<evidence type="ECO:0000313" key="3">
    <source>
        <dbReference type="Proteomes" id="UP000770717"/>
    </source>
</evidence>
<keyword evidence="1" id="KW-1133">Transmembrane helix</keyword>
<sequence>MGIIVVSSCVSQPTGGVVSRTSSEISSVVAIIIVISSLKIGMYFSVSELNSISTRSCHPVVSVSGSKTLSRLVTCRLGLFLGSPKSSRLQLTRSAASS</sequence>
<evidence type="ECO:0000313" key="2">
    <source>
        <dbReference type="EMBL" id="KAG9475408.1"/>
    </source>
</evidence>
<reference evidence="2" key="1">
    <citation type="thesis" date="2020" institute="ProQuest LLC" country="789 East Eisenhower Parkway, Ann Arbor, MI, USA">
        <title>Comparative Genomics and Chromosome Evolution.</title>
        <authorList>
            <person name="Mudd A.B."/>
        </authorList>
    </citation>
    <scope>NUCLEOTIDE SEQUENCE</scope>
    <source>
        <strain evidence="2">HN-11 Male</strain>
        <tissue evidence="2">Kidney and liver</tissue>
    </source>
</reference>
<dbReference type="Proteomes" id="UP000770717">
    <property type="component" value="Unassembled WGS sequence"/>
</dbReference>
<proteinExistence type="predicted"/>
<evidence type="ECO:0000256" key="1">
    <source>
        <dbReference type="SAM" id="Phobius"/>
    </source>
</evidence>
<name>A0A8J6EUJ9_ELECQ</name>
<feature type="transmembrane region" description="Helical" evidence="1">
    <location>
        <begin position="25"/>
        <end position="46"/>
    </location>
</feature>
<protein>
    <submittedName>
        <fullName evidence="2">Uncharacterized protein</fullName>
    </submittedName>
</protein>
<comment type="caution">
    <text evidence="2">The sequence shown here is derived from an EMBL/GenBank/DDBJ whole genome shotgun (WGS) entry which is preliminary data.</text>
</comment>
<keyword evidence="3" id="KW-1185">Reference proteome</keyword>
<dbReference type="AlphaFoldDB" id="A0A8J6EUJ9"/>
<gene>
    <name evidence="2" type="ORF">GDO78_003692</name>
</gene>
<keyword evidence="1" id="KW-0812">Transmembrane</keyword>
<organism evidence="2 3">
    <name type="scientific">Eleutherodactylus coqui</name>
    <name type="common">Puerto Rican coqui</name>
    <dbReference type="NCBI Taxonomy" id="57060"/>
    <lineage>
        <taxon>Eukaryota</taxon>
        <taxon>Metazoa</taxon>
        <taxon>Chordata</taxon>
        <taxon>Craniata</taxon>
        <taxon>Vertebrata</taxon>
        <taxon>Euteleostomi</taxon>
        <taxon>Amphibia</taxon>
        <taxon>Batrachia</taxon>
        <taxon>Anura</taxon>
        <taxon>Neobatrachia</taxon>
        <taxon>Hyloidea</taxon>
        <taxon>Eleutherodactylidae</taxon>
        <taxon>Eleutherodactylinae</taxon>
        <taxon>Eleutherodactylus</taxon>
        <taxon>Eleutherodactylus</taxon>
    </lineage>
</organism>
<accession>A0A8J6EUJ9</accession>
<dbReference type="EMBL" id="WNTK01000012">
    <property type="protein sequence ID" value="KAG9475408.1"/>
    <property type="molecule type" value="Genomic_DNA"/>
</dbReference>
<keyword evidence="1" id="KW-0472">Membrane</keyword>